<dbReference type="SUPFAM" id="SSF50249">
    <property type="entry name" value="Nucleic acid-binding proteins"/>
    <property type="match status" value="1"/>
</dbReference>
<dbReference type="CDD" id="cd18811">
    <property type="entry name" value="SF2_C_RecG"/>
    <property type="match status" value="1"/>
</dbReference>
<keyword evidence="9 15" id="KW-0233">DNA recombination</keyword>
<dbReference type="InterPro" id="IPR033454">
    <property type="entry name" value="RecG_wedge"/>
</dbReference>
<evidence type="ECO:0000313" key="20">
    <source>
        <dbReference type="Proteomes" id="UP000218644"/>
    </source>
</evidence>
<dbReference type="InterPro" id="IPR011545">
    <property type="entry name" value="DEAD/DEAH_box_helicase_dom"/>
</dbReference>
<dbReference type="CDD" id="cd04488">
    <property type="entry name" value="RecG_wedge_OBF"/>
    <property type="match status" value="1"/>
</dbReference>
<keyword evidence="11" id="KW-0413">Isomerase</keyword>
<evidence type="ECO:0000256" key="9">
    <source>
        <dbReference type="ARBA" id="ARBA00023172"/>
    </source>
</evidence>
<dbReference type="AlphaFoldDB" id="A0A2A2AED4"/>
<evidence type="ECO:0000256" key="5">
    <source>
        <dbReference type="ARBA" id="ARBA00022801"/>
    </source>
</evidence>
<evidence type="ECO:0000256" key="8">
    <source>
        <dbReference type="ARBA" id="ARBA00023125"/>
    </source>
</evidence>
<gene>
    <name evidence="19" type="ORF">CK623_14175</name>
</gene>
<dbReference type="GO" id="GO:0016887">
    <property type="term" value="F:ATP hydrolysis activity"/>
    <property type="evidence" value="ECO:0007669"/>
    <property type="project" value="RHEA"/>
</dbReference>
<dbReference type="EC" id="5.6.2.4" evidence="13 15"/>
<dbReference type="InterPro" id="IPR012340">
    <property type="entry name" value="NA-bd_OB-fold"/>
</dbReference>
<dbReference type="GO" id="GO:0043138">
    <property type="term" value="F:3'-5' DNA helicase activity"/>
    <property type="evidence" value="ECO:0007669"/>
    <property type="project" value="UniProtKB-EC"/>
</dbReference>
<evidence type="ECO:0000256" key="2">
    <source>
        <dbReference type="ARBA" id="ARBA00017846"/>
    </source>
</evidence>
<evidence type="ECO:0000256" key="6">
    <source>
        <dbReference type="ARBA" id="ARBA00022806"/>
    </source>
</evidence>
<keyword evidence="8" id="KW-0238">DNA-binding</keyword>
<comment type="catalytic activity">
    <reaction evidence="12 15">
        <text>Couples ATP hydrolysis with the unwinding of duplex DNA by translocating in the 3'-5' direction.</text>
        <dbReference type="EC" id="5.6.2.4"/>
    </reaction>
</comment>
<evidence type="ECO:0000256" key="3">
    <source>
        <dbReference type="ARBA" id="ARBA00022741"/>
    </source>
</evidence>
<dbReference type="InterPro" id="IPR045562">
    <property type="entry name" value="RecG_dom3_C"/>
</dbReference>
<keyword evidence="4 15" id="KW-0227">DNA damage</keyword>
<dbReference type="InterPro" id="IPR047112">
    <property type="entry name" value="RecG/Mfd"/>
</dbReference>
<keyword evidence="10 15" id="KW-0234">DNA repair</keyword>
<dbReference type="NCBIfam" id="NF008166">
    <property type="entry name" value="PRK10917.1-4"/>
    <property type="match status" value="1"/>
</dbReference>
<dbReference type="GO" id="GO:0006281">
    <property type="term" value="P:DNA repair"/>
    <property type="evidence" value="ECO:0007669"/>
    <property type="project" value="UniProtKB-UniRule"/>
</dbReference>
<evidence type="ECO:0000256" key="10">
    <source>
        <dbReference type="ARBA" id="ARBA00023204"/>
    </source>
</evidence>
<evidence type="ECO:0000256" key="4">
    <source>
        <dbReference type="ARBA" id="ARBA00022763"/>
    </source>
</evidence>
<accession>A0A2A2AED4</accession>
<dbReference type="PROSITE" id="PS51194">
    <property type="entry name" value="HELICASE_CTER"/>
    <property type="match status" value="1"/>
</dbReference>
<dbReference type="InterPro" id="IPR001650">
    <property type="entry name" value="Helicase_C-like"/>
</dbReference>
<evidence type="ECO:0000256" key="15">
    <source>
        <dbReference type="RuleBase" id="RU363016"/>
    </source>
</evidence>
<dbReference type="SMART" id="SM00490">
    <property type="entry name" value="HELICc"/>
    <property type="match status" value="1"/>
</dbReference>
<keyword evidence="5 15" id="KW-0378">Hydrolase</keyword>
<feature type="domain" description="Helicase ATP-binding" evidence="17">
    <location>
        <begin position="314"/>
        <end position="513"/>
    </location>
</feature>
<dbReference type="InterPro" id="IPR004609">
    <property type="entry name" value="ATP-dep_DNA_helicase_RecG"/>
</dbReference>
<comment type="catalytic activity">
    <reaction evidence="14 15">
        <text>ATP + H2O = ADP + phosphate + H(+)</text>
        <dbReference type="Rhea" id="RHEA:13065"/>
        <dbReference type="ChEBI" id="CHEBI:15377"/>
        <dbReference type="ChEBI" id="CHEBI:15378"/>
        <dbReference type="ChEBI" id="CHEBI:30616"/>
        <dbReference type="ChEBI" id="CHEBI:43474"/>
        <dbReference type="ChEBI" id="CHEBI:456216"/>
        <dbReference type="EC" id="5.6.2.4"/>
    </reaction>
</comment>
<dbReference type="PANTHER" id="PTHR47964">
    <property type="entry name" value="ATP-DEPENDENT DNA HELICASE HOMOLOG RECG, CHLOROPLASTIC"/>
    <property type="match status" value="1"/>
</dbReference>
<name>A0A2A2AED4_9BURK</name>
<comment type="caution">
    <text evidence="19">The sequence shown here is derived from an EMBL/GenBank/DDBJ whole genome shotgun (WGS) entry which is preliminary data.</text>
</comment>
<dbReference type="InterPro" id="IPR027417">
    <property type="entry name" value="P-loop_NTPase"/>
</dbReference>
<dbReference type="Pfam" id="PF00270">
    <property type="entry name" value="DEAD"/>
    <property type="match status" value="1"/>
</dbReference>
<dbReference type="Pfam" id="PF17191">
    <property type="entry name" value="RecG_wedge"/>
    <property type="match status" value="1"/>
</dbReference>
<keyword evidence="3 15" id="KW-0547">Nucleotide-binding</keyword>
<organism evidence="19 20">
    <name type="scientific">Vandammella animalimorsus</name>
    <dbReference type="NCBI Taxonomy" id="2029117"/>
    <lineage>
        <taxon>Bacteria</taxon>
        <taxon>Pseudomonadati</taxon>
        <taxon>Pseudomonadota</taxon>
        <taxon>Betaproteobacteria</taxon>
        <taxon>Burkholderiales</taxon>
        <taxon>Comamonadaceae</taxon>
        <taxon>Vandammella</taxon>
    </lineage>
</organism>
<dbReference type="PANTHER" id="PTHR47964:SF1">
    <property type="entry name" value="ATP-DEPENDENT DNA HELICASE HOMOLOG RECG, CHLOROPLASTIC"/>
    <property type="match status" value="1"/>
</dbReference>
<dbReference type="NCBIfam" id="TIGR00643">
    <property type="entry name" value="recG"/>
    <property type="match status" value="1"/>
</dbReference>
<reference evidence="19 20" key="1">
    <citation type="submission" date="2017-08" db="EMBL/GenBank/DDBJ databases">
        <title>WGS of Clinical strains of the CDC Group NO-1 linked to zoonotic infections in humans.</title>
        <authorList>
            <person name="Bernier A.-M."/>
            <person name="Bernard K."/>
        </authorList>
    </citation>
    <scope>NUCLEOTIDE SEQUENCE [LARGE SCALE GENOMIC DNA]</scope>
    <source>
        <strain evidence="19 20">NML79-0751</strain>
    </source>
</reference>
<dbReference type="EMBL" id="NSJD01000049">
    <property type="protein sequence ID" value="PAT36900.1"/>
    <property type="molecule type" value="Genomic_DNA"/>
</dbReference>
<sequence length="761" mass="83459">MGLRLWRSPIFRWAASSMRGEKPRLAGACAAFLVARDMTPAIRKALDKLGLQRDVDLVLHLPLRYEDETRIVPIAQARQGQAVLIEGTVLACEVQLQPRRQLVVVLEDASGSCQLRFLHFYPSQHKAMAPGKRLRVHGEMRGGFWGREMVHPQLRKSDAPLPQALTPVYPVGKGLPQAYLRRMIATALHRMALDETLPAEVFAALGPPPVVGGQWWPLRQALEFLHHPAPDVALQTLEDRRHPAWQRLKVEELLAQQLSQCRIRQARAQRLAPPLQPASGDGAGEATLAQQLLAQIPFALTAAQQRVVREIAQDLARSTPMHRLLQGDVGSGKTVVAALAACVCIDAGWQCALVAPTEILAEQHFRKLADWLTPLLAARGQCVAWLAGTQKKKQREQMLQAAASGQAALVVGTHAVLQEHVAFQRLGLVLIDEQHRFGVQQRLSLRLRNRIPAGEQAAAPAATPAAAAARRAPAGQAQEAPPVLEPHMLMMSATPIPRTLAMTYYADLSVSTIDELPPGRSPVLTRLIAEGRREELIERLVRQLAQGRQAYWVCPLIEESEALDLSNATATYEDLQAAMPGVAVGLLHSRMAAADKQAVMARFAAGEIALLVATTVIEVGVDVPNASLMVVEHAERFGLSQLHQLRGRVGRGSTQSACILLYATGESGQLSDTAKERLRAMAETNDGFEIARRDLQIRGPGEFMGARQSGAALLRFADLDSDGHLLEWARQLAPQMLAQHPQLAERHMQRWLGGKWDYLHA</sequence>
<evidence type="ECO:0000256" key="1">
    <source>
        <dbReference type="ARBA" id="ARBA00007504"/>
    </source>
</evidence>
<dbReference type="Pfam" id="PF19833">
    <property type="entry name" value="RecG_dom3_C"/>
    <property type="match status" value="1"/>
</dbReference>
<dbReference type="PROSITE" id="PS51192">
    <property type="entry name" value="HELICASE_ATP_BIND_1"/>
    <property type="match status" value="1"/>
</dbReference>
<dbReference type="GO" id="GO:0003677">
    <property type="term" value="F:DNA binding"/>
    <property type="evidence" value="ECO:0007669"/>
    <property type="project" value="UniProtKB-KW"/>
</dbReference>
<dbReference type="SUPFAM" id="SSF52540">
    <property type="entry name" value="P-loop containing nucleoside triphosphate hydrolases"/>
    <property type="match status" value="1"/>
</dbReference>
<feature type="region of interest" description="Disordered" evidence="16">
    <location>
        <begin position="456"/>
        <end position="478"/>
    </location>
</feature>
<evidence type="ECO:0000259" key="18">
    <source>
        <dbReference type="PROSITE" id="PS51194"/>
    </source>
</evidence>
<evidence type="ECO:0000256" key="7">
    <source>
        <dbReference type="ARBA" id="ARBA00022840"/>
    </source>
</evidence>
<dbReference type="FunFam" id="3.40.50.300:FF:000391">
    <property type="entry name" value="ATP-dependent DNA helicase RecG"/>
    <property type="match status" value="1"/>
</dbReference>
<feature type="domain" description="Helicase C-terminal" evidence="18">
    <location>
        <begin position="536"/>
        <end position="696"/>
    </location>
</feature>
<evidence type="ECO:0000256" key="14">
    <source>
        <dbReference type="ARBA" id="ARBA00048988"/>
    </source>
</evidence>
<evidence type="ECO:0000256" key="13">
    <source>
        <dbReference type="ARBA" id="ARBA00034808"/>
    </source>
</evidence>
<dbReference type="Proteomes" id="UP000218644">
    <property type="component" value="Unassembled WGS sequence"/>
</dbReference>
<keyword evidence="6 15" id="KW-0347">Helicase</keyword>
<evidence type="ECO:0000256" key="11">
    <source>
        <dbReference type="ARBA" id="ARBA00023235"/>
    </source>
</evidence>
<protein>
    <recommendedName>
        <fullName evidence="2 15">ATP-dependent DNA helicase RecG</fullName>
        <ecNumber evidence="13 15">5.6.2.4</ecNumber>
    </recommendedName>
</protein>
<evidence type="ECO:0000259" key="17">
    <source>
        <dbReference type="PROSITE" id="PS51192"/>
    </source>
</evidence>
<dbReference type="GO" id="GO:0006310">
    <property type="term" value="P:DNA recombination"/>
    <property type="evidence" value="ECO:0007669"/>
    <property type="project" value="UniProtKB-UniRule"/>
</dbReference>
<dbReference type="SMART" id="SM00487">
    <property type="entry name" value="DEXDc"/>
    <property type="match status" value="1"/>
</dbReference>
<comment type="function">
    <text evidence="15">Plays a critical role in recombination and DNA repair. Helps process Holliday junction intermediates to mature products by catalyzing branch migration. Has replication fork regression activity, unwinds stalled or blocked replication forks to make a HJ that can be resolved. Has a DNA unwinding activity characteristic of a DNA helicase with 3'-5' polarity.</text>
</comment>
<dbReference type="Gene3D" id="2.40.50.140">
    <property type="entry name" value="Nucleic acid-binding proteins"/>
    <property type="match status" value="1"/>
</dbReference>
<keyword evidence="7 15" id="KW-0067">ATP-binding</keyword>
<proteinExistence type="inferred from homology"/>
<dbReference type="InterPro" id="IPR014001">
    <property type="entry name" value="Helicase_ATP-bd"/>
</dbReference>
<dbReference type="Pfam" id="PF00271">
    <property type="entry name" value="Helicase_C"/>
    <property type="match status" value="1"/>
</dbReference>
<dbReference type="Gene3D" id="3.40.50.300">
    <property type="entry name" value="P-loop containing nucleotide triphosphate hydrolases"/>
    <property type="match status" value="2"/>
</dbReference>
<evidence type="ECO:0000256" key="12">
    <source>
        <dbReference type="ARBA" id="ARBA00034617"/>
    </source>
</evidence>
<dbReference type="GO" id="GO:0005524">
    <property type="term" value="F:ATP binding"/>
    <property type="evidence" value="ECO:0007669"/>
    <property type="project" value="UniProtKB-KW"/>
</dbReference>
<evidence type="ECO:0000256" key="16">
    <source>
        <dbReference type="SAM" id="MobiDB-lite"/>
    </source>
</evidence>
<comment type="similarity">
    <text evidence="1 15">Belongs to the helicase family. RecG subfamily.</text>
</comment>
<evidence type="ECO:0000313" key="19">
    <source>
        <dbReference type="EMBL" id="PAT36900.1"/>
    </source>
</evidence>